<accession>A0AAD7U0K1</accession>
<feature type="compositionally biased region" description="Basic and acidic residues" evidence="1">
    <location>
        <begin position="22"/>
        <end position="39"/>
    </location>
</feature>
<protein>
    <submittedName>
        <fullName evidence="2">Uncharacterized protein</fullName>
    </submittedName>
</protein>
<evidence type="ECO:0000313" key="2">
    <source>
        <dbReference type="EMBL" id="KAJ8494615.1"/>
    </source>
</evidence>
<sequence length="91" mass="10036">MPTTLTQDEDPSPAMVSPDAVHLPDRAREQAAECAREGRGRVEEREALLRLFESDSHRADGGELKGESSKLIPCNSYYYRAGSRCAQLTLA</sequence>
<dbReference type="AlphaFoldDB" id="A0AAD7U0K1"/>
<proteinExistence type="predicted"/>
<feature type="region of interest" description="Disordered" evidence="1">
    <location>
        <begin position="1"/>
        <end position="39"/>
    </location>
</feature>
<evidence type="ECO:0000256" key="1">
    <source>
        <dbReference type="SAM" id="MobiDB-lite"/>
    </source>
</evidence>
<comment type="caution">
    <text evidence="2">The sequence shown here is derived from an EMBL/GenBank/DDBJ whole genome shotgun (WGS) entry which is preliminary data.</text>
</comment>
<organism evidence="2 3">
    <name type="scientific">Trametes cubensis</name>
    <dbReference type="NCBI Taxonomy" id="1111947"/>
    <lineage>
        <taxon>Eukaryota</taxon>
        <taxon>Fungi</taxon>
        <taxon>Dikarya</taxon>
        <taxon>Basidiomycota</taxon>
        <taxon>Agaricomycotina</taxon>
        <taxon>Agaricomycetes</taxon>
        <taxon>Polyporales</taxon>
        <taxon>Polyporaceae</taxon>
        <taxon>Trametes</taxon>
    </lineage>
</organism>
<dbReference type="Proteomes" id="UP001215151">
    <property type="component" value="Unassembled WGS sequence"/>
</dbReference>
<gene>
    <name evidence="2" type="ORF">ONZ51_g2195</name>
</gene>
<keyword evidence="3" id="KW-1185">Reference proteome</keyword>
<reference evidence="2" key="1">
    <citation type="submission" date="2022-11" db="EMBL/GenBank/DDBJ databases">
        <title>Genome Sequence of Cubamyces cubensis.</title>
        <authorList>
            <person name="Buettner E."/>
        </authorList>
    </citation>
    <scope>NUCLEOTIDE SEQUENCE</scope>
    <source>
        <strain evidence="2">MPL-01</strain>
    </source>
</reference>
<dbReference type="EMBL" id="JAPEVG010000034">
    <property type="protein sequence ID" value="KAJ8494615.1"/>
    <property type="molecule type" value="Genomic_DNA"/>
</dbReference>
<evidence type="ECO:0000313" key="3">
    <source>
        <dbReference type="Proteomes" id="UP001215151"/>
    </source>
</evidence>
<name>A0AAD7U0K1_9APHY</name>